<organism evidence="4 5">
    <name type="scientific">Herbaspirillum rubrisubalbicans</name>
    <dbReference type="NCBI Taxonomy" id="80842"/>
    <lineage>
        <taxon>Bacteria</taxon>
        <taxon>Pseudomonadati</taxon>
        <taxon>Pseudomonadota</taxon>
        <taxon>Betaproteobacteria</taxon>
        <taxon>Burkholderiales</taxon>
        <taxon>Oxalobacteraceae</taxon>
        <taxon>Herbaspirillum</taxon>
    </lineage>
</organism>
<name>A0AAD0U7B2_9BURK</name>
<dbReference type="GO" id="GO:0004497">
    <property type="term" value="F:monooxygenase activity"/>
    <property type="evidence" value="ECO:0007669"/>
    <property type="project" value="UniProtKB-KW"/>
</dbReference>
<dbReference type="AlphaFoldDB" id="A0AAD0U7B2"/>
<dbReference type="PRINTS" id="PR00420">
    <property type="entry name" value="RNGMNOXGNASE"/>
</dbReference>
<evidence type="ECO:0000256" key="1">
    <source>
        <dbReference type="ARBA" id="ARBA00023002"/>
    </source>
</evidence>
<dbReference type="PANTHER" id="PTHR13789">
    <property type="entry name" value="MONOOXYGENASE"/>
    <property type="match status" value="1"/>
</dbReference>
<dbReference type="RefSeq" id="WP_061789583.1">
    <property type="nucleotide sequence ID" value="NZ_CP024996.1"/>
</dbReference>
<evidence type="ECO:0000313" key="5">
    <source>
        <dbReference type="Proteomes" id="UP000269199"/>
    </source>
</evidence>
<dbReference type="InterPro" id="IPR036188">
    <property type="entry name" value="FAD/NAD-bd_sf"/>
</dbReference>
<dbReference type="Pfam" id="PF01494">
    <property type="entry name" value="FAD_binding_3"/>
    <property type="match status" value="1"/>
</dbReference>
<dbReference type="InterPro" id="IPR050493">
    <property type="entry name" value="FAD-dep_Monooxygenase_BioMet"/>
</dbReference>
<gene>
    <name evidence="4" type="ORF">RC54_12635</name>
</gene>
<accession>A0AAD0U7B2</accession>
<sequence length="373" mass="40535">MQQKNILIVGGGVGGMSTAIAMAGLGHRVDLIDLDPEWRVYGAGITITGPTLRAFKALGVLPDIEAQAYTGTGIQVCSSEGARLAVLPTPVRLEDGIPGCGGIMRPVLHKILSDKVLAAGVNVRLGLSVDKLEQTPDQVDVELTDGSKAAYDLVVGADGLFSRIRGLLFPDAPLPQYTGQSAWRAQLPRPPEIDRRHFFLGGPYKVGLTPVSQDRMYMFLLENSKEKRRIPDHDLPAELARLTRPYGGIIRDIGQSLSAENTIVHRPLEAFLLPGPWFKGRVLLIGDAAHPTTPQLASGAGLAAEDALVLAEELGKENRIEHALQRYMSRRYERCLLVVKNSMEIGRREQAGRPIAEQTILVEQSLKTLAEPI</sequence>
<dbReference type="NCBIfam" id="NF005313">
    <property type="entry name" value="PRK06847.1"/>
    <property type="match status" value="1"/>
</dbReference>
<dbReference type="PANTHER" id="PTHR13789:SF309">
    <property type="entry name" value="PUTATIVE (AFU_ORTHOLOGUE AFUA_6G14510)-RELATED"/>
    <property type="match status" value="1"/>
</dbReference>
<evidence type="ECO:0000259" key="3">
    <source>
        <dbReference type="Pfam" id="PF01494"/>
    </source>
</evidence>
<reference evidence="4 5" key="1">
    <citation type="submission" date="2017-11" db="EMBL/GenBank/DDBJ databases">
        <title>Complete genome sequence of Herbaspirillum rubrisubalbicans DSM 11543.</title>
        <authorList>
            <person name="Chen M."/>
            <person name="An Q."/>
        </authorList>
    </citation>
    <scope>NUCLEOTIDE SEQUENCE [LARGE SCALE GENOMIC DNA]</scope>
    <source>
        <strain evidence="4 5">DSM 11543</strain>
    </source>
</reference>
<dbReference type="GO" id="GO:0071949">
    <property type="term" value="F:FAD binding"/>
    <property type="evidence" value="ECO:0007669"/>
    <property type="project" value="InterPro"/>
</dbReference>
<protein>
    <submittedName>
        <fullName evidence="4">Oxidoreductase</fullName>
    </submittedName>
</protein>
<keyword evidence="1" id="KW-0560">Oxidoreductase</keyword>
<dbReference type="SUPFAM" id="SSF51905">
    <property type="entry name" value="FAD/NAD(P)-binding domain"/>
    <property type="match status" value="1"/>
</dbReference>
<dbReference type="InterPro" id="IPR002938">
    <property type="entry name" value="FAD-bd"/>
</dbReference>
<dbReference type="EMBL" id="CP024996">
    <property type="protein sequence ID" value="AYR24617.1"/>
    <property type="molecule type" value="Genomic_DNA"/>
</dbReference>
<feature type="domain" description="FAD-binding" evidence="3">
    <location>
        <begin position="5"/>
        <end position="341"/>
    </location>
</feature>
<keyword evidence="2" id="KW-0503">Monooxygenase</keyword>
<dbReference type="Gene3D" id="3.50.50.60">
    <property type="entry name" value="FAD/NAD(P)-binding domain"/>
    <property type="match status" value="1"/>
</dbReference>
<evidence type="ECO:0000313" key="4">
    <source>
        <dbReference type="EMBL" id="AYR24617.1"/>
    </source>
</evidence>
<dbReference type="Proteomes" id="UP000269199">
    <property type="component" value="Chromosome"/>
</dbReference>
<proteinExistence type="predicted"/>
<evidence type="ECO:0000256" key="2">
    <source>
        <dbReference type="ARBA" id="ARBA00023033"/>
    </source>
</evidence>